<evidence type="ECO:0000259" key="2">
    <source>
        <dbReference type="Pfam" id="PF09000"/>
    </source>
</evidence>
<dbReference type="Proteomes" id="UP000254573">
    <property type="component" value="Unassembled WGS sequence"/>
</dbReference>
<dbReference type="GO" id="GO:0016788">
    <property type="term" value="F:hydrolase activity, acting on ester bonds"/>
    <property type="evidence" value="ECO:0007669"/>
    <property type="project" value="InterPro"/>
</dbReference>
<reference evidence="3 4" key="1">
    <citation type="submission" date="2018-06" db="EMBL/GenBank/DDBJ databases">
        <authorList>
            <consortium name="Pathogen Informatics"/>
            <person name="Doyle S."/>
        </authorList>
    </citation>
    <scope>NUCLEOTIDE SEQUENCE [LARGE SCALE GENOMIC DNA]</scope>
    <source>
        <strain evidence="3 4">NCTC13160</strain>
    </source>
</reference>
<evidence type="ECO:0000256" key="1">
    <source>
        <dbReference type="SAM" id="MobiDB-lite"/>
    </source>
</evidence>
<feature type="region of interest" description="Disordered" evidence="1">
    <location>
        <begin position="73"/>
        <end position="95"/>
    </location>
</feature>
<sequence>MGMPGYVPDNVMLDSGRDETSDRQSNPNKGESPVWKELRSAGNSVKTDGKRYFEWDYTHNDIEVYNKRGEHIGSMDPVSGEIYKPAVPGRKLNNR</sequence>
<dbReference type="AlphaFoldDB" id="A0A378YVX1"/>
<dbReference type="SUPFAM" id="SSF63840">
    <property type="entry name" value="Ribonuclease domain of colicin E3"/>
    <property type="match status" value="1"/>
</dbReference>
<name>A0A378YVX1_9BURK</name>
<dbReference type="GO" id="GO:0043022">
    <property type="term" value="F:ribosome binding"/>
    <property type="evidence" value="ECO:0007669"/>
    <property type="project" value="InterPro"/>
</dbReference>
<evidence type="ECO:0000313" key="4">
    <source>
        <dbReference type="Proteomes" id="UP000254573"/>
    </source>
</evidence>
<organism evidence="3 4">
    <name type="scientific">Pandoraea pnomenusa</name>
    <dbReference type="NCBI Taxonomy" id="93220"/>
    <lineage>
        <taxon>Bacteria</taxon>
        <taxon>Pseudomonadati</taxon>
        <taxon>Pseudomonadota</taxon>
        <taxon>Betaproteobacteria</taxon>
        <taxon>Burkholderiales</taxon>
        <taxon>Burkholderiaceae</taxon>
        <taxon>Pandoraea</taxon>
    </lineage>
</organism>
<dbReference type="InterPro" id="IPR036725">
    <property type="entry name" value="ColE3_ribonuclease_sf"/>
</dbReference>
<dbReference type="InterPro" id="IPR009105">
    <property type="entry name" value="Colicin_E3_ribonuclease"/>
</dbReference>
<dbReference type="Gene3D" id="3.10.380.10">
    <property type="entry name" value="Colicin E3-like ribonuclease domain"/>
    <property type="match status" value="1"/>
</dbReference>
<dbReference type="GO" id="GO:0003723">
    <property type="term" value="F:RNA binding"/>
    <property type="evidence" value="ECO:0007669"/>
    <property type="project" value="InterPro"/>
</dbReference>
<accession>A0A378YVX1</accession>
<protein>
    <submittedName>
        <fullName evidence="3">Cytotoxic</fullName>
    </submittedName>
</protein>
<dbReference type="Pfam" id="PF09000">
    <property type="entry name" value="Cytotoxic"/>
    <property type="match status" value="1"/>
</dbReference>
<proteinExistence type="predicted"/>
<feature type="region of interest" description="Disordered" evidence="1">
    <location>
        <begin position="1"/>
        <end position="42"/>
    </location>
</feature>
<dbReference type="EMBL" id="UGSG01000001">
    <property type="protein sequence ID" value="SUA80591.1"/>
    <property type="molecule type" value="Genomic_DNA"/>
</dbReference>
<gene>
    <name evidence="3" type="ORF">NCTC13160_03826</name>
</gene>
<feature type="domain" description="Colicin E3-like ribonuclease" evidence="2">
    <location>
        <begin position="47"/>
        <end position="92"/>
    </location>
</feature>
<evidence type="ECO:0000313" key="3">
    <source>
        <dbReference type="EMBL" id="SUA80591.1"/>
    </source>
</evidence>